<protein>
    <submittedName>
        <fullName evidence="1">Uncharacterized protein</fullName>
    </submittedName>
</protein>
<keyword evidence="2" id="KW-1185">Reference proteome</keyword>
<proteinExistence type="predicted"/>
<sequence>MSRTPQTVGPTGRAGHQRLWTTAHCGKLGRTAPEESTKPTVPTRIELVNRFAAWISDVRFHPAIVAARIDESWRQATGALSEATRIRLDDPAASTHQPRESARALRLVLIEQWGERLGSMGREWTRFARPADRHGQAELAARIAVVAGADPTTAVTHLGRDRAPHG</sequence>
<name>A0A4Q7ZPD6_9ACTN</name>
<dbReference type="EMBL" id="SHKY01000001">
    <property type="protein sequence ID" value="RZU52584.1"/>
    <property type="molecule type" value="Genomic_DNA"/>
</dbReference>
<gene>
    <name evidence="1" type="ORF">EV385_4458</name>
</gene>
<dbReference type="Proteomes" id="UP000292564">
    <property type="component" value="Unassembled WGS sequence"/>
</dbReference>
<dbReference type="AlphaFoldDB" id="A0A4Q7ZPD6"/>
<evidence type="ECO:0000313" key="2">
    <source>
        <dbReference type="Proteomes" id="UP000292564"/>
    </source>
</evidence>
<evidence type="ECO:0000313" key="1">
    <source>
        <dbReference type="EMBL" id="RZU52584.1"/>
    </source>
</evidence>
<reference evidence="1 2" key="1">
    <citation type="submission" date="2019-02" db="EMBL/GenBank/DDBJ databases">
        <title>Sequencing the genomes of 1000 actinobacteria strains.</title>
        <authorList>
            <person name="Klenk H.-P."/>
        </authorList>
    </citation>
    <scope>NUCLEOTIDE SEQUENCE [LARGE SCALE GENOMIC DNA]</scope>
    <source>
        <strain evidence="1 2">DSM 45162</strain>
    </source>
</reference>
<comment type="caution">
    <text evidence="1">The sequence shown here is derived from an EMBL/GenBank/DDBJ whole genome shotgun (WGS) entry which is preliminary data.</text>
</comment>
<organism evidence="1 2">
    <name type="scientific">Krasilnikovia cinnamomea</name>
    <dbReference type="NCBI Taxonomy" id="349313"/>
    <lineage>
        <taxon>Bacteria</taxon>
        <taxon>Bacillati</taxon>
        <taxon>Actinomycetota</taxon>
        <taxon>Actinomycetes</taxon>
        <taxon>Micromonosporales</taxon>
        <taxon>Micromonosporaceae</taxon>
        <taxon>Krasilnikovia</taxon>
    </lineage>
</organism>
<accession>A0A4Q7ZPD6</accession>